<gene>
    <name evidence="2" type="ORF">BCF33_1014</name>
</gene>
<sequence length="118" mass="12448">MAGRDGMPPHPAARVDPPAGAAATALHEGEGAGTALDLDLVGFLAHLARLVGPVWPSFSEMFTFSAHGDLVPGDLRIHWLRLDAGGEAGREWQLWLRGGEGPLPEPSLLRRCDAGLVP</sequence>
<organism evidence="2 3">
    <name type="scientific">Hasllibacter halocynthiae</name>
    <dbReference type="NCBI Taxonomy" id="595589"/>
    <lineage>
        <taxon>Bacteria</taxon>
        <taxon>Pseudomonadati</taxon>
        <taxon>Pseudomonadota</taxon>
        <taxon>Alphaproteobacteria</taxon>
        <taxon>Rhodobacterales</taxon>
        <taxon>Roseobacteraceae</taxon>
        <taxon>Hasllibacter</taxon>
    </lineage>
</organism>
<accession>A0A2T0X906</accession>
<dbReference type="AlphaFoldDB" id="A0A2T0X906"/>
<dbReference type="Proteomes" id="UP000238801">
    <property type="component" value="Unassembled WGS sequence"/>
</dbReference>
<feature type="region of interest" description="Disordered" evidence="1">
    <location>
        <begin position="1"/>
        <end position="26"/>
    </location>
</feature>
<evidence type="ECO:0000313" key="2">
    <source>
        <dbReference type="EMBL" id="PRY95395.1"/>
    </source>
</evidence>
<name>A0A2T0X906_9RHOB</name>
<keyword evidence="3" id="KW-1185">Reference proteome</keyword>
<proteinExistence type="predicted"/>
<evidence type="ECO:0000256" key="1">
    <source>
        <dbReference type="SAM" id="MobiDB-lite"/>
    </source>
</evidence>
<reference evidence="2 3" key="1">
    <citation type="submission" date="2018-03" db="EMBL/GenBank/DDBJ databases">
        <title>Genomic Encyclopedia of Archaeal and Bacterial Type Strains, Phase II (KMG-II): from individual species to whole genera.</title>
        <authorList>
            <person name="Goeker M."/>
        </authorList>
    </citation>
    <scope>NUCLEOTIDE SEQUENCE [LARGE SCALE GENOMIC DNA]</scope>
    <source>
        <strain evidence="2 3">DSM 29318</strain>
    </source>
</reference>
<dbReference type="EMBL" id="PVTT01000001">
    <property type="protein sequence ID" value="PRY95395.1"/>
    <property type="molecule type" value="Genomic_DNA"/>
</dbReference>
<evidence type="ECO:0000313" key="3">
    <source>
        <dbReference type="Proteomes" id="UP000238801"/>
    </source>
</evidence>
<comment type="caution">
    <text evidence="2">The sequence shown here is derived from an EMBL/GenBank/DDBJ whole genome shotgun (WGS) entry which is preliminary data.</text>
</comment>
<protein>
    <submittedName>
        <fullName evidence="2">Uncharacterized protein</fullName>
    </submittedName>
</protein>